<comment type="caution">
    <text evidence="2">The sequence shown here is derived from an EMBL/GenBank/DDBJ whole genome shotgun (WGS) entry which is preliminary data.</text>
</comment>
<dbReference type="AlphaFoldDB" id="A0A0A3Z5K2"/>
<dbReference type="EMBL" id="JRUQ01000028">
    <property type="protein sequence ID" value="KGT94367.1"/>
    <property type="molecule type" value="Genomic_DNA"/>
</dbReference>
<dbReference type="OrthoDB" id="6541004at2"/>
<dbReference type="RefSeq" id="WP_034891404.1">
    <property type="nucleotide sequence ID" value="NZ_JRUQ01000028.1"/>
</dbReference>
<protein>
    <recommendedName>
        <fullName evidence="4">YdgH/BhsA/McbA-like domain-containing protein</fullName>
    </recommendedName>
</protein>
<gene>
    <name evidence="2" type="ORF">NG99_09445</name>
</gene>
<proteinExistence type="predicted"/>
<keyword evidence="1" id="KW-0732">Signal</keyword>
<evidence type="ECO:0008006" key="4">
    <source>
        <dbReference type="Google" id="ProtNLM"/>
    </source>
</evidence>
<feature type="chain" id="PRO_5002006014" description="YdgH/BhsA/McbA-like domain-containing protein" evidence="1">
    <location>
        <begin position="21"/>
        <end position="69"/>
    </location>
</feature>
<keyword evidence="3" id="KW-1185">Reference proteome</keyword>
<dbReference type="Proteomes" id="UP000030351">
    <property type="component" value="Unassembled WGS sequence"/>
</dbReference>
<reference evidence="2 3" key="1">
    <citation type="submission" date="2014-10" db="EMBL/GenBank/DDBJ databases">
        <title>Genome sequence of Erwinia typographi M043b.</title>
        <authorList>
            <person name="Chan K.-G."/>
            <person name="Tan W.-S."/>
        </authorList>
    </citation>
    <scope>NUCLEOTIDE SEQUENCE [LARGE SCALE GENOMIC DNA]</scope>
    <source>
        <strain evidence="2 3">M043b</strain>
    </source>
</reference>
<name>A0A0A3Z5K2_9GAMM</name>
<evidence type="ECO:0000313" key="3">
    <source>
        <dbReference type="Proteomes" id="UP000030351"/>
    </source>
</evidence>
<organism evidence="2 3">
    <name type="scientific">Erwinia typographi</name>
    <dbReference type="NCBI Taxonomy" id="371042"/>
    <lineage>
        <taxon>Bacteria</taxon>
        <taxon>Pseudomonadati</taxon>
        <taxon>Pseudomonadota</taxon>
        <taxon>Gammaproteobacteria</taxon>
        <taxon>Enterobacterales</taxon>
        <taxon>Erwiniaceae</taxon>
        <taxon>Erwinia</taxon>
    </lineage>
</organism>
<dbReference type="eggNOG" id="ENOG502ZPH3">
    <property type="taxonomic scope" value="Bacteria"/>
</dbReference>
<evidence type="ECO:0000313" key="2">
    <source>
        <dbReference type="EMBL" id="KGT94367.1"/>
    </source>
</evidence>
<sequence>MKTIAIATLLGLFLSTSALANAVGDAQQVKSYTSKAANSYVYINRIASPLDKTSHKTPTTAAEQLARQL</sequence>
<feature type="signal peptide" evidence="1">
    <location>
        <begin position="1"/>
        <end position="20"/>
    </location>
</feature>
<evidence type="ECO:0000256" key="1">
    <source>
        <dbReference type="SAM" id="SignalP"/>
    </source>
</evidence>
<accession>A0A0A3Z5K2</accession>